<comment type="caution">
    <text evidence="3">The sequence shown here is derived from an EMBL/GenBank/DDBJ whole genome shotgun (WGS) entry which is preliminary data.</text>
</comment>
<feature type="region of interest" description="Disordered" evidence="1">
    <location>
        <begin position="98"/>
        <end position="124"/>
    </location>
</feature>
<protein>
    <submittedName>
        <fullName evidence="3">DNA/RNA-binding protein alba-like protein</fullName>
    </submittedName>
</protein>
<dbReference type="EMBL" id="MU070620">
    <property type="protein sequence ID" value="KAF5827014.1"/>
    <property type="molecule type" value="Genomic_DNA"/>
</dbReference>
<evidence type="ECO:0000256" key="1">
    <source>
        <dbReference type="SAM" id="MobiDB-lite"/>
    </source>
</evidence>
<reference evidence="3" key="1">
    <citation type="submission" date="2017-08" db="EMBL/GenBank/DDBJ databases">
        <authorList>
            <person name="Polle J.E."/>
            <person name="Barry K."/>
            <person name="Cushman J."/>
            <person name="Schmutz J."/>
            <person name="Tran D."/>
            <person name="Hathwaick L.T."/>
            <person name="Yim W.C."/>
            <person name="Jenkins J."/>
            <person name="Mckie-Krisberg Z.M."/>
            <person name="Prochnik S."/>
            <person name="Lindquist E."/>
            <person name="Dockter R.B."/>
            <person name="Adam C."/>
            <person name="Molina H."/>
            <person name="Bunkerborg J."/>
            <person name="Jin E."/>
            <person name="Buchheim M."/>
            <person name="Magnuson J."/>
        </authorList>
    </citation>
    <scope>NUCLEOTIDE SEQUENCE</scope>
    <source>
        <strain evidence="3">CCAP 19/18</strain>
    </source>
</reference>
<dbReference type="PANTHER" id="PTHR31947:SF36">
    <property type="entry name" value="DNA_RNA-BINDING PROTEIN ALBA-LIKE DOMAIN-CONTAINING PROTEIN"/>
    <property type="match status" value="1"/>
</dbReference>
<evidence type="ECO:0000259" key="2">
    <source>
        <dbReference type="Pfam" id="PF01918"/>
    </source>
</evidence>
<dbReference type="SUPFAM" id="SSF82704">
    <property type="entry name" value="AlbA-like"/>
    <property type="match status" value="1"/>
</dbReference>
<dbReference type="InterPro" id="IPR036882">
    <property type="entry name" value="Alba-like_dom_sf"/>
</dbReference>
<proteinExistence type="predicted"/>
<dbReference type="Pfam" id="PF01918">
    <property type="entry name" value="Alba"/>
    <property type="match status" value="1"/>
</dbReference>
<dbReference type="InterPro" id="IPR002775">
    <property type="entry name" value="DNA/RNA-bd_Alba-like"/>
</dbReference>
<feature type="compositionally biased region" description="Basic and acidic residues" evidence="1">
    <location>
        <begin position="98"/>
        <end position="111"/>
    </location>
</feature>
<evidence type="ECO:0000313" key="4">
    <source>
        <dbReference type="Proteomes" id="UP000815325"/>
    </source>
</evidence>
<accession>A0ABQ7FXD0</accession>
<dbReference type="Gene3D" id="3.30.110.20">
    <property type="entry name" value="Alba-like domain"/>
    <property type="match status" value="1"/>
</dbReference>
<evidence type="ECO:0000313" key="3">
    <source>
        <dbReference type="EMBL" id="KAF5827014.1"/>
    </source>
</evidence>
<name>A0ABQ7FXD0_DUNSA</name>
<organism evidence="3 4">
    <name type="scientific">Dunaliella salina</name>
    <name type="common">Green alga</name>
    <name type="synonym">Protococcus salinus</name>
    <dbReference type="NCBI Taxonomy" id="3046"/>
    <lineage>
        <taxon>Eukaryota</taxon>
        <taxon>Viridiplantae</taxon>
        <taxon>Chlorophyta</taxon>
        <taxon>core chlorophytes</taxon>
        <taxon>Chlorophyceae</taxon>
        <taxon>CS clade</taxon>
        <taxon>Chlamydomonadales</taxon>
        <taxon>Dunaliellaceae</taxon>
        <taxon>Dunaliella</taxon>
    </lineage>
</organism>
<feature type="domain" description="DNA/RNA-binding protein Alba-like" evidence="2">
    <location>
        <begin position="6"/>
        <end position="63"/>
    </location>
</feature>
<gene>
    <name evidence="3" type="ORF">DUNSADRAFT_1495</name>
</gene>
<dbReference type="InterPro" id="IPR014560">
    <property type="entry name" value="UCP030333_Alba"/>
</dbReference>
<feature type="compositionally biased region" description="Low complexity" evidence="1">
    <location>
        <begin position="112"/>
        <end position="124"/>
    </location>
</feature>
<dbReference type="PANTHER" id="PTHR31947">
    <property type="entry name" value="DNA/RNA-BINDING PROTEIN ALBA 3"/>
    <property type="match status" value="1"/>
</dbReference>
<sequence length="124" mass="13497">MANQGNSIRVPARAPPFFYVGLGKRLLAEHGEVHLSALGFAVSTVVTVAELLKKDKLAVEVQLGTCLEALTDDGKARPVHKPKLMIVLRKAPDFDKIMADQAKEREARQEARAAQQVSQQAPAQ</sequence>
<dbReference type="Proteomes" id="UP000815325">
    <property type="component" value="Unassembled WGS sequence"/>
</dbReference>
<keyword evidence="4" id="KW-1185">Reference proteome</keyword>
<dbReference type="PIRSF" id="PIRSF030333">
    <property type="entry name" value="UCP030333_Alba"/>
    <property type="match status" value="1"/>
</dbReference>